<gene>
    <name evidence="23" type="ORF">RND81_10G018900</name>
</gene>
<evidence type="ECO:0000256" key="3">
    <source>
        <dbReference type="ARBA" id="ARBA00022527"/>
    </source>
</evidence>
<evidence type="ECO:0000256" key="16">
    <source>
        <dbReference type="ARBA" id="ARBA00047899"/>
    </source>
</evidence>
<dbReference type="PROSITE" id="PS00107">
    <property type="entry name" value="PROTEIN_KINASE_ATP"/>
    <property type="match status" value="1"/>
</dbReference>
<keyword evidence="8 18" id="KW-0547">Nucleotide-binding</keyword>
<keyword evidence="10 18" id="KW-0067">ATP-binding</keyword>
<evidence type="ECO:0000256" key="17">
    <source>
        <dbReference type="ARBA" id="ARBA00048679"/>
    </source>
</evidence>
<dbReference type="InterPro" id="IPR008271">
    <property type="entry name" value="Ser/Thr_kinase_AS"/>
</dbReference>
<keyword evidence="11 20" id="KW-1133">Transmembrane helix</keyword>
<dbReference type="Pfam" id="PF00069">
    <property type="entry name" value="Pkinase"/>
    <property type="match status" value="1"/>
</dbReference>
<dbReference type="Gene3D" id="1.10.510.10">
    <property type="entry name" value="Transferase(Phosphotransferase) domain 1"/>
    <property type="match status" value="1"/>
</dbReference>
<accession>A0AAW1HXQ5</accession>
<keyword evidence="12 20" id="KW-0472">Membrane</keyword>
<evidence type="ECO:0000256" key="8">
    <source>
        <dbReference type="ARBA" id="ARBA00022741"/>
    </source>
</evidence>
<dbReference type="EMBL" id="JBDFQZ010000010">
    <property type="protein sequence ID" value="KAK9681667.1"/>
    <property type="molecule type" value="Genomic_DNA"/>
</dbReference>
<comment type="subcellular location">
    <subcellularLocation>
        <location evidence="1">Membrane</location>
        <topology evidence="1">Single-pass membrane protein</topology>
    </subcellularLocation>
</comment>
<dbReference type="FunFam" id="1.10.510.10:FF:000060">
    <property type="entry name" value="G-type lectin S-receptor-like serine/threonine-protein kinase"/>
    <property type="match status" value="1"/>
</dbReference>
<evidence type="ECO:0000256" key="15">
    <source>
        <dbReference type="ARBA" id="ARBA00023180"/>
    </source>
</evidence>
<dbReference type="GO" id="GO:0004674">
    <property type="term" value="F:protein serine/threonine kinase activity"/>
    <property type="evidence" value="ECO:0007669"/>
    <property type="project" value="UniProtKB-KW"/>
</dbReference>
<dbReference type="InterPro" id="IPR038408">
    <property type="entry name" value="GNK2_sf"/>
</dbReference>
<evidence type="ECO:0000256" key="4">
    <source>
        <dbReference type="ARBA" id="ARBA00022679"/>
    </source>
</evidence>
<evidence type="ECO:0000256" key="20">
    <source>
        <dbReference type="SAM" id="Phobius"/>
    </source>
</evidence>
<keyword evidence="9" id="KW-0418">Kinase</keyword>
<protein>
    <recommendedName>
        <fullName evidence="2">non-specific serine/threonine protein kinase</fullName>
        <ecNumber evidence="2">2.7.11.1</ecNumber>
    </recommendedName>
</protein>
<feature type="transmembrane region" description="Helical" evidence="20">
    <location>
        <begin position="116"/>
        <end position="140"/>
    </location>
</feature>
<keyword evidence="13" id="KW-1015">Disulfide bond</keyword>
<dbReference type="PANTHER" id="PTHR27002:SF980">
    <property type="entry name" value="CYSTEINE-RICH RECEPTOR-LIKE PROTEIN KINASE 10 ISOFORM X1"/>
    <property type="match status" value="1"/>
</dbReference>
<organism evidence="23 24">
    <name type="scientific">Saponaria officinalis</name>
    <name type="common">Common soapwort</name>
    <name type="synonym">Lychnis saponaria</name>
    <dbReference type="NCBI Taxonomy" id="3572"/>
    <lineage>
        <taxon>Eukaryota</taxon>
        <taxon>Viridiplantae</taxon>
        <taxon>Streptophyta</taxon>
        <taxon>Embryophyta</taxon>
        <taxon>Tracheophyta</taxon>
        <taxon>Spermatophyta</taxon>
        <taxon>Magnoliopsida</taxon>
        <taxon>eudicotyledons</taxon>
        <taxon>Gunneridae</taxon>
        <taxon>Pentapetalae</taxon>
        <taxon>Caryophyllales</taxon>
        <taxon>Caryophyllaceae</taxon>
        <taxon>Caryophylleae</taxon>
        <taxon>Saponaria</taxon>
    </lineage>
</organism>
<dbReference type="PROSITE" id="PS51473">
    <property type="entry name" value="GNK2"/>
    <property type="match status" value="1"/>
</dbReference>
<evidence type="ECO:0000256" key="7">
    <source>
        <dbReference type="ARBA" id="ARBA00022737"/>
    </source>
</evidence>
<dbReference type="SUPFAM" id="SSF56112">
    <property type="entry name" value="Protein kinase-like (PK-like)"/>
    <property type="match status" value="1"/>
</dbReference>
<evidence type="ECO:0000256" key="5">
    <source>
        <dbReference type="ARBA" id="ARBA00022692"/>
    </source>
</evidence>
<dbReference type="InterPro" id="IPR011009">
    <property type="entry name" value="Kinase-like_dom_sf"/>
</dbReference>
<evidence type="ECO:0000313" key="23">
    <source>
        <dbReference type="EMBL" id="KAK9681667.1"/>
    </source>
</evidence>
<evidence type="ECO:0000256" key="12">
    <source>
        <dbReference type="ARBA" id="ARBA00023136"/>
    </source>
</evidence>
<comment type="catalytic activity">
    <reaction evidence="16">
        <text>L-threonyl-[protein] + ATP = O-phospho-L-threonyl-[protein] + ADP + H(+)</text>
        <dbReference type="Rhea" id="RHEA:46608"/>
        <dbReference type="Rhea" id="RHEA-COMP:11060"/>
        <dbReference type="Rhea" id="RHEA-COMP:11605"/>
        <dbReference type="ChEBI" id="CHEBI:15378"/>
        <dbReference type="ChEBI" id="CHEBI:30013"/>
        <dbReference type="ChEBI" id="CHEBI:30616"/>
        <dbReference type="ChEBI" id="CHEBI:61977"/>
        <dbReference type="ChEBI" id="CHEBI:456216"/>
        <dbReference type="EC" id="2.7.11.1"/>
    </reaction>
</comment>
<dbReference type="InterPro" id="IPR002902">
    <property type="entry name" value="GNK2"/>
</dbReference>
<dbReference type="GO" id="GO:0005524">
    <property type="term" value="F:ATP binding"/>
    <property type="evidence" value="ECO:0007669"/>
    <property type="project" value="UniProtKB-UniRule"/>
</dbReference>
<evidence type="ECO:0000313" key="24">
    <source>
        <dbReference type="Proteomes" id="UP001443914"/>
    </source>
</evidence>
<keyword evidence="14" id="KW-0675">Receptor</keyword>
<evidence type="ECO:0000256" key="19">
    <source>
        <dbReference type="RuleBase" id="RU000304"/>
    </source>
</evidence>
<dbReference type="Pfam" id="PF01657">
    <property type="entry name" value="Stress-antifung"/>
    <property type="match status" value="1"/>
</dbReference>
<keyword evidence="4" id="KW-0808">Transferase</keyword>
<evidence type="ECO:0000256" key="9">
    <source>
        <dbReference type="ARBA" id="ARBA00022777"/>
    </source>
</evidence>
<dbReference type="AlphaFoldDB" id="A0AAW1HXQ5"/>
<comment type="catalytic activity">
    <reaction evidence="17">
        <text>L-seryl-[protein] + ATP = O-phospho-L-seryl-[protein] + ADP + H(+)</text>
        <dbReference type="Rhea" id="RHEA:17989"/>
        <dbReference type="Rhea" id="RHEA-COMP:9863"/>
        <dbReference type="Rhea" id="RHEA-COMP:11604"/>
        <dbReference type="ChEBI" id="CHEBI:15378"/>
        <dbReference type="ChEBI" id="CHEBI:29999"/>
        <dbReference type="ChEBI" id="CHEBI:30616"/>
        <dbReference type="ChEBI" id="CHEBI:83421"/>
        <dbReference type="ChEBI" id="CHEBI:456216"/>
        <dbReference type="EC" id="2.7.11.1"/>
    </reaction>
</comment>
<dbReference type="EC" id="2.7.11.1" evidence="2"/>
<proteinExistence type="inferred from homology"/>
<evidence type="ECO:0000256" key="6">
    <source>
        <dbReference type="ARBA" id="ARBA00022729"/>
    </source>
</evidence>
<dbReference type="GO" id="GO:0005886">
    <property type="term" value="C:plasma membrane"/>
    <property type="evidence" value="ECO:0007669"/>
    <property type="project" value="TreeGrafter"/>
</dbReference>
<dbReference type="SMART" id="SM00220">
    <property type="entry name" value="S_TKc"/>
    <property type="match status" value="1"/>
</dbReference>
<evidence type="ECO:0000259" key="22">
    <source>
        <dbReference type="PROSITE" id="PS51473"/>
    </source>
</evidence>
<dbReference type="CDD" id="cd23509">
    <property type="entry name" value="Gnk2-like"/>
    <property type="match status" value="1"/>
</dbReference>
<evidence type="ECO:0000256" key="2">
    <source>
        <dbReference type="ARBA" id="ARBA00012513"/>
    </source>
</evidence>
<name>A0AAW1HXQ5_SAPOF</name>
<dbReference type="Gene3D" id="3.30.430.20">
    <property type="entry name" value="Gnk2 domain, C-X8-C-X2-C motif"/>
    <property type="match status" value="1"/>
</dbReference>
<dbReference type="PANTHER" id="PTHR27002">
    <property type="entry name" value="RECEPTOR-LIKE SERINE/THREONINE-PROTEIN KINASE SD1-8"/>
    <property type="match status" value="1"/>
</dbReference>
<evidence type="ECO:0000256" key="10">
    <source>
        <dbReference type="ARBA" id="ARBA00022840"/>
    </source>
</evidence>
<dbReference type="PROSITE" id="PS50011">
    <property type="entry name" value="PROTEIN_KINASE_DOM"/>
    <property type="match status" value="1"/>
</dbReference>
<keyword evidence="6" id="KW-0732">Signal</keyword>
<reference evidence="23" key="1">
    <citation type="submission" date="2024-03" db="EMBL/GenBank/DDBJ databases">
        <title>WGS assembly of Saponaria officinalis var. Norfolk2.</title>
        <authorList>
            <person name="Jenkins J."/>
            <person name="Shu S."/>
            <person name="Grimwood J."/>
            <person name="Barry K."/>
            <person name="Goodstein D."/>
            <person name="Schmutz J."/>
            <person name="Leebens-Mack J."/>
            <person name="Osbourn A."/>
        </authorList>
    </citation>
    <scope>NUCLEOTIDE SEQUENCE [LARGE SCALE GENOMIC DNA]</scope>
    <source>
        <strain evidence="23">JIC</strain>
    </source>
</reference>
<keyword evidence="3 19" id="KW-0723">Serine/threonine-protein kinase</keyword>
<keyword evidence="5 20" id="KW-0812">Transmembrane</keyword>
<keyword evidence="7" id="KW-0677">Repeat</keyword>
<evidence type="ECO:0000256" key="18">
    <source>
        <dbReference type="PROSITE-ProRule" id="PRU10141"/>
    </source>
</evidence>
<feature type="binding site" evidence="18">
    <location>
        <position position="202"/>
    </location>
    <ligand>
        <name>ATP</name>
        <dbReference type="ChEBI" id="CHEBI:30616"/>
    </ligand>
</feature>
<dbReference type="Proteomes" id="UP001443914">
    <property type="component" value="Unassembled WGS sequence"/>
</dbReference>
<evidence type="ECO:0000259" key="21">
    <source>
        <dbReference type="PROSITE" id="PS50011"/>
    </source>
</evidence>
<comment type="similarity">
    <text evidence="19">Belongs to the protein kinase superfamily.</text>
</comment>
<evidence type="ECO:0000256" key="13">
    <source>
        <dbReference type="ARBA" id="ARBA00023157"/>
    </source>
</evidence>
<keyword evidence="24" id="KW-1185">Reference proteome</keyword>
<evidence type="ECO:0000256" key="1">
    <source>
        <dbReference type="ARBA" id="ARBA00004167"/>
    </source>
</evidence>
<comment type="caution">
    <text evidence="23">The sequence shown here is derived from an EMBL/GenBank/DDBJ whole genome shotgun (WGS) entry which is preliminary data.</text>
</comment>
<keyword evidence="15" id="KW-0325">Glycoprotein</keyword>
<evidence type="ECO:0000256" key="14">
    <source>
        <dbReference type="ARBA" id="ARBA00023170"/>
    </source>
</evidence>
<feature type="domain" description="Protein kinase" evidence="21">
    <location>
        <begin position="174"/>
        <end position="447"/>
    </location>
</feature>
<evidence type="ECO:0000256" key="11">
    <source>
        <dbReference type="ARBA" id="ARBA00022989"/>
    </source>
</evidence>
<dbReference type="CDD" id="cd14066">
    <property type="entry name" value="STKc_IRAK"/>
    <property type="match status" value="1"/>
</dbReference>
<dbReference type="InterPro" id="IPR000719">
    <property type="entry name" value="Prot_kinase_dom"/>
</dbReference>
<sequence length="478" mass="52526">MEDATVKASSGPLEKKFATKESKFTGNLSKLNTLYTLVECTPDISLRDCKRCLQMTIGNTSELCNLRAGCTVMCPNCNLRYDIYPFYGDAVGLFPGSSSPSLSGGTTRNAVRRRRAVLEGTITAVALTVLLLVGALFFVFKRKSETGNADMNDMEAAESLKFDISTIRSATNSFSDSNKLGEGGFGEVFKGRLENGQEIAFKTEVHLVAELQHRNLVRLLGFCVATDEKLLVYEFLSNSSLDQILFDPKKCASLDWETRFKIISGIAKGLLYLHEDSRLKIIHRDLKSSNILLDKCMNPKISDFGMARLFGGDEMQGNTSKIAGTFGYMAPEYVLAGHYSVKSDVYSFGIIILEIVSGQINNFFRQEDEELLLDRAWSLWDEGLGMKLVDPKLGGKFSVEEAGKCIHIALLCIQEDASRRPSMATVVAAFNGDSVILPMPTAPHIFMAGKCHELFESGVFNSSSGFTGTSTISIPDPR</sequence>
<feature type="domain" description="Gnk2-homologous" evidence="22">
    <location>
        <begin position="1"/>
        <end position="86"/>
    </location>
</feature>
<dbReference type="InterPro" id="IPR017441">
    <property type="entry name" value="Protein_kinase_ATP_BS"/>
</dbReference>
<dbReference type="Gene3D" id="3.30.200.20">
    <property type="entry name" value="Phosphorylase Kinase, domain 1"/>
    <property type="match status" value="1"/>
</dbReference>
<dbReference type="PROSITE" id="PS00108">
    <property type="entry name" value="PROTEIN_KINASE_ST"/>
    <property type="match status" value="1"/>
</dbReference>